<dbReference type="Pfam" id="PF06294">
    <property type="entry name" value="CH_2"/>
    <property type="match status" value="1"/>
</dbReference>
<dbReference type="InterPro" id="IPR036872">
    <property type="entry name" value="CH_dom_sf"/>
</dbReference>
<feature type="compositionally biased region" description="Basic and acidic residues" evidence="1">
    <location>
        <begin position="164"/>
        <end position="174"/>
    </location>
</feature>
<dbReference type="AlphaFoldDB" id="A0ABD1ZLV7"/>
<dbReference type="PANTHER" id="PTHR12509">
    <property type="entry name" value="SPERMATOGENESIS-ASSOCIATED 4-RELATED"/>
    <property type="match status" value="1"/>
</dbReference>
<feature type="compositionally biased region" description="Polar residues" evidence="1">
    <location>
        <begin position="186"/>
        <end position="209"/>
    </location>
</feature>
<name>A0ABD1ZLV7_9MARC</name>
<accession>A0ABD1ZLV7</accession>
<feature type="region of interest" description="Disordered" evidence="1">
    <location>
        <begin position="117"/>
        <end position="143"/>
    </location>
</feature>
<evidence type="ECO:0000313" key="4">
    <source>
        <dbReference type="Proteomes" id="UP001605036"/>
    </source>
</evidence>
<dbReference type="SUPFAM" id="SSF47576">
    <property type="entry name" value="Calponin-homology domain, CH-domain"/>
    <property type="match status" value="1"/>
</dbReference>
<keyword evidence="4" id="KW-1185">Reference proteome</keyword>
<dbReference type="EMBL" id="JBHFFA010000001">
    <property type="protein sequence ID" value="KAL2652438.1"/>
    <property type="molecule type" value="Genomic_DNA"/>
</dbReference>
<feature type="domain" description="Calponin-homology (CH)" evidence="2">
    <location>
        <begin position="6"/>
        <end position="114"/>
    </location>
</feature>
<comment type="caution">
    <text evidence="3">The sequence shown here is derived from an EMBL/GenBank/DDBJ whole genome shotgun (WGS) entry which is preliminary data.</text>
</comment>
<dbReference type="PANTHER" id="PTHR12509:SF9">
    <property type="entry name" value="SPERM FLAGELLAR PROTEIN 1 ISOFORM X1"/>
    <property type="match status" value="1"/>
</dbReference>
<protein>
    <recommendedName>
        <fullName evidence="2">Calponin-homology (CH) domain-containing protein</fullName>
    </recommendedName>
</protein>
<feature type="region of interest" description="Disordered" evidence="1">
    <location>
        <begin position="163"/>
        <end position="224"/>
    </location>
</feature>
<evidence type="ECO:0000313" key="3">
    <source>
        <dbReference type="EMBL" id="KAL2652438.1"/>
    </source>
</evidence>
<dbReference type="InterPro" id="IPR001715">
    <property type="entry name" value="CH_dom"/>
</dbReference>
<dbReference type="InterPro" id="IPR052111">
    <property type="entry name" value="Spermatogenesis_Ciliary_MAP"/>
</dbReference>
<dbReference type="InterPro" id="IPR010441">
    <property type="entry name" value="CH_2"/>
</dbReference>
<reference evidence="3 4" key="1">
    <citation type="submission" date="2024-09" db="EMBL/GenBank/DDBJ databases">
        <title>Chromosome-scale assembly of Riccia fluitans.</title>
        <authorList>
            <person name="Paukszto L."/>
            <person name="Sawicki J."/>
            <person name="Karawczyk K."/>
            <person name="Piernik-Szablinska J."/>
            <person name="Szczecinska M."/>
            <person name="Mazdziarz M."/>
        </authorList>
    </citation>
    <scope>NUCLEOTIDE SEQUENCE [LARGE SCALE GENOMIC DNA]</scope>
    <source>
        <strain evidence="3">Rf_01</strain>
        <tissue evidence="3">Aerial parts of the thallus</tissue>
    </source>
</reference>
<evidence type="ECO:0000259" key="2">
    <source>
        <dbReference type="PROSITE" id="PS50021"/>
    </source>
</evidence>
<dbReference type="GO" id="GO:0005737">
    <property type="term" value="C:cytoplasm"/>
    <property type="evidence" value="ECO:0007669"/>
    <property type="project" value="UniProtKB-ARBA"/>
</dbReference>
<gene>
    <name evidence="3" type="ORF">R1flu_020566</name>
</gene>
<dbReference type="FunFam" id="1.10.418.10:FF:000059">
    <property type="entry name" value="RIKEN cDNA 6430531B16 gene"/>
    <property type="match status" value="1"/>
</dbReference>
<organism evidence="3 4">
    <name type="scientific">Riccia fluitans</name>
    <dbReference type="NCBI Taxonomy" id="41844"/>
    <lineage>
        <taxon>Eukaryota</taxon>
        <taxon>Viridiplantae</taxon>
        <taxon>Streptophyta</taxon>
        <taxon>Embryophyta</taxon>
        <taxon>Marchantiophyta</taxon>
        <taxon>Marchantiopsida</taxon>
        <taxon>Marchantiidae</taxon>
        <taxon>Marchantiales</taxon>
        <taxon>Ricciaceae</taxon>
        <taxon>Riccia</taxon>
    </lineage>
</organism>
<proteinExistence type="predicted"/>
<feature type="compositionally biased region" description="Basic and acidic residues" evidence="1">
    <location>
        <begin position="130"/>
        <end position="139"/>
    </location>
</feature>
<dbReference type="Gene3D" id="1.10.418.10">
    <property type="entry name" value="Calponin-like domain"/>
    <property type="match status" value="1"/>
</dbReference>
<dbReference type="Proteomes" id="UP001605036">
    <property type="component" value="Unassembled WGS sequence"/>
</dbReference>
<dbReference type="PROSITE" id="PS50021">
    <property type="entry name" value="CH"/>
    <property type="match status" value="1"/>
</dbReference>
<evidence type="ECO:0000256" key="1">
    <source>
        <dbReference type="SAM" id="MobiDB-lite"/>
    </source>
</evidence>
<sequence>MMDVSPDELPLLYSWIDGIPLSRPKRNIARDFSDGVLVAEVLAHYCPKLVDVHNYSAANSLAQKVYNWNTLNVKVFRRLHFSLTKDDIEAVANCEPQMIERILKLLKYKMAKYKPGGLTGEPVKPQQMESQRESVRVEEQYPSNAKNRCLGASSLMRLAQLNQQHKDHENRENLRPLVQRGDSRARGTTPSKVHSSQDQYPTARSPSTRRSQEMINPEKLQEKDAHIRELSETIEVEWRFFACGKQTGFEFREASLAGLVI</sequence>